<feature type="domain" description="TLDc" evidence="2">
    <location>
        <begin position="263"/>
        <end position="425"/>
    </location>
</feature>
<dbReference type="PROSITE" id="PS51886">
    <property type="entry name" value="TLDC"/>
    <property type="match status" value="1"/>
</dbReference>
<dbReference type="SMART" id="SM00584">
    <property type="entry name" value="TLDc"/>
    <property type="match status" value="1"/>
</dbReference>
<evidence type="ECO:0000313" key="3">
    <source>
        <dbReference type="EMBL" id="GFG30291.1"/>
    </source>
</evidence>
<proteinExistence type="predicted"/>
<dbReference type="Pfam" id="PF07534">
    <property type="entry name" value="TLD"/>
    <property type="match status" value="1"/>
</dbReference>
<protein>
    <recommendedName>
        <fullName evidence="2">TLDc domain-containing protein</fullName>
    </recommendedName>
</protein>
<keyword evidence="4" id="KW-1185">Reference proteome</keyword>
<accession>A0A6L2PCR6</accession>
<dbReference type="FunCoup" id="A0A6L2PCR6">
    <property type="interactions" value="4"/>
</dbReference>
<feature type="region of interest" description="Disordered" evidence="1">
    <location>
        <begin position="1"/>
        <end position="31"/>
    </location>
</feature>
<reference evidence="4" key="1">
    <citation type="submission" date="2020-01" db="EMBL/GenBank/DDBJ databases">
        <title>Draft genome sequence of the Termite Coptotermes fromosanus.</title>
        <authorList>
            <person name="Itakura S."/>
            <person name="Yosikawa Y."/>
            <person name="Umezawa K."/>
        </authorList>
    </citation>
    <scope>NUCLEOTIDE SEQUENCE [LARGE SCALE GENOMIC DNA]</scope>
</reference>
<organism evidence="3 4">
    <name type="scientific">Coptotermes formosanus</name>
    <name type="common">Formosan subterranean termite</name>
    <dbReference type="NCBI Taxonomy" id="36987"/>
    <lineage>
        <taxon>Eukaryota</taxon>
        <taxon>Metazoa</taxon>
        <taxon>Ecdysozoa</taxon>
        <taxon>Arthropoda</taxon>
        <taxon>Hexapoda</taxon>
        <taxon>Insecta</taxon>
        <taxon>Pterygota</taxon>
        <taxon>Neoptera</taxon>
        <taxon>Polyneoptera</taxon>
        <taxon>Dictyoptera</taxon>
        <taxon>Blattodea</taxon>
        <taxon>Blattoidea</taxon>
        <taxon>Termitoidae</taxon>
        <taxon>Rhinotermitidae</taxon>
        <taxon>Coptotermes</taxon>
    </lineage>
</organism>
<sequence length="481" mass="54140">MGNHHSHDGVRRTSLSRTPSVADNNDGSPTQMIPIDKLAKILAQKSLEEDSVQGITCRVFTNTVFPRYPDLSEKLFKFLHSSAGITKHEWIIPSVFRQQAEKFLGIIPDSQLTELYVKMYAEGNDVTPDRFRELLLQAYKLAMDHYSGGPHTCAQLSNILKAVIESAFHRKSVVSVTFLSHWIEQHIPRLIVGIHRYILHVLSTAYREAGQPATALDTPVLERDIVFPSSANQESDLLPVSEVWLLSSSLPLLYTKPSQLPHSPSGSSNGFSSQAFLAKMLGSIYPSHWTLLFNSDEHGLGANRQVGCATVFTHHVFGYRGPTLTFLRGQEGVQFCIAADSEWQESHQFWGGEECAVIQILPLYNIVQRGSKMLYLNTSIRGYPKGLQAGLDPRKPIIEVDDGFTIVKYHAIPYPLVSVQVWGCGNQQSRETQLDIKKWEVKQAEKQRKVKLTPDDWVDHPDRYLLELAGRPTYTPNQPQQ</sequence>
<dbReference type="AlphaFoldDB" id="A0A6L2PCR6"/>
<evidence type="ECO:0000313" key="4">
    <source>
        <dbReference type="Proteomes" id="UP000502823"/>
    </source>
</evidence>
<dbReference type="OrthoDB" id="289228at2759"/>
<comment type="caution">
    <text evidence="3">The sequence shown here is derived from an EMBL/GenBank/DDBJ whole genome shotgun (WGS) entry which is preliminary data.</text>
</comment>
<dbReference type="Proteomes" id="UP000502823">
    <property type="component" value="Unassembled WGS sequence"/>
</dbReference>
<dbReference type="InterPro" id="IPR006571">
    <property type="entry name" value="TLDc_dom"/>
</dbReference>
<dbReference type="EMBL" id="BLKM01010449">
    <property type="protein sequence ID" value="GFG30291.1"/>
    <property type="molecule type" value="Genomic_DNA"/>
</dbReference>
<evidence type="ECO:0000259" key="2">
    <source>
        <dbReference type="PROSITE" id="PS51886"/>
    </source>
</evidence>
<feature type="compositionally biased region" description="Polar residues" evidence="1">
    <location>
        <begin position="13"/>
        <end position="31"/>
    </location>
</feature>
<evidence type="ECO:0000256" key="1">
    <source>
        <dbReference type="SAM" id="MobiDB-lite"/>
    </source>
</evidence>
<feature type="compositionally biased region" description="Basic and acidic residues" evidence="1">
    <location>
        <begin position="1"/>
        <end position="11"/>
    </location>
</feature>
<dbReference type="InParanoid" id="A0A6L2PCR6"/>
<gene>
    <name evidence="3" type="ORF">Cfor_04445</name>
</gene>
<name>A0A6L2PCR6_COPFO</name>